<feature type="transmembrane region" description="Helical" evidence="1">
    <location>
        <begin position="21"/>
        <end position="40"/>
    </location>
</feature>
<dbReference type="HOGENOM" id="CLU_073530_0_0_5"/>
<keyword evidence="4" id="KW-1185">Reference proteome</keyword>
<dbReference type="KEGG" id="mno:Mnod_1591"/>
<evidence type="ECO:0000313" key="3">
    <source>
        <dbReference type="EMBL" id="ACL56581.1"/>
    </source>
</evidence>
<feature type="transmembrane region" description="Helical" evidence="1">
    <location>
        <begin position="99"/>
        <end position="119"/>
    </location>
</feature>
<feature type="transmembrane region" description="Helical" evidence="1">
    <location>
        <begin position="60"/>
        <end position="78"/>
    </location>
</feature>
<dbReference type="STRING" id="460265.Mnod_1591"/>
<protein>
    <recommendedName>
        <fullName evidence="2">DUF1206 domain-containing protein</fullName>
    </recommendedName>
</protein>
<dbReference type="OrthoDB" id="5702018at2"/>
<keyword evidence="1" id="KW-1133">Transmembrane helix</keyword>
<dbReference type="InterPro" id="IPR009597">
    <property type="entry name" value="DUF1206"/>
</dbReference>
<reference evidence="3 4" key="1">
    <citation type="submission" date="2009-01" db="EMBL/GenBank/DDBJ databases">
        <title>Complete sequence of chromosome of Methylobacterium nodulans ORS 2060.</title>
        <authorList>
            <consortium name="US DOE Joint Genome Institute"/>
            <person name="Lucas S."/>
            <person name="Copeland A."/>
            <person name="Lapidus A."/>
            <person name="Glavina del Rio T."/>
            <person name="Dalin E."/>
            <person name="Tice H."/>
            <person name="Bruce D."/>
            <person name="Goodwin L."/>
            <person name="Pitluck S."/>
            <person name="Sims D."/>
            <person name="Brettin T."/>
            <person name="Detter J.C."/>
            <person name="Han C."/>
            <person name="Larimer F."/>
            <person name="Land M."/>
            <person name="Hauser L."/>
            <person name="Kyrpides N."/>
            <person name="Ivanova N."/>
            <person name="Marx C.J."/>
            <person name="Richardson P."/>
        </authorList>
    </citation>
    <scope>NUCLEOTIDE SEQUENCE [LARGE SCALE GENOMIC DNA]</scope>
    <source>
        <strain evidence="4">LMG 21967 / CNCM I-2342 / ORS 2060</strain>
    </source>
</reference>
<proteinExistence type="predicted"/>
<evidence type="ECO:0000313" key="4">
    <source>
        <dbReference type="Proteomes" id="UP000008207"/>
    </source>
</evidence>
<organism evidence="3 4">
    <name type="scientific">Methylobacterium nodulans (strain LMG 21967 / CNCM I-2342 / ORS 2060)</name>
    <dbReference type="NCBI Taxonomy" id="460265"/>
    <lineage>
        <taxon>Bacteria</taxon>
        <taxon>Pseudomonadati</taxon>
        <taxon>Pseudomonadota</taxon>
        <taxon>Alphaproteobacteria</taxon>
        <taxon>Hyphomicrobiales</taxon>
        <taxon>Methylobacteriaceae</taxon>
        <taxon>Methylobacterium</taxon>
    </lineage>
</organism>
<evidence type="ECO:0000256" key="1">
    <source>
        <dbReference type="SAM" id="Phobius"/>
    </source>
</evidence>
<keyword evidence="1" id="KW-0472">Membrane</keyword>
<dbReference type="eggNOG" id="ENOG502Z854">
    <property type="taxonomic scope" value="Bacteria"/>
</dbReference>
<feature type="domain" description="DUF1206" evidence="2">
    <location>
        <begin position="15"/>
        <end position="83"/>
    </location>
</feature>
<dbReference type="AlphaFoldDB" id="B8IPT1"/>
<dbReference type="Proteomes" id="UP000008207">
    <property type="component" value="Chromosome"/>
</dbReference>
<feature type="domain" description="DUF1206" evidence="2">
    <location>
        <begin position="191"/>
        <end position="260"/>
    </location>
</feature>
<feature type="transmembrane region" description="Helical" evidence="1">
    <location>
        <begin position="234"/>
        <end position="255"/>
    </location>
</feature>
<gene>
    <name evidence="3" type="ordered locus">Mnod_1591</name>
</gene>
<keyword evidence="1" id="KW-0812">Transmembrane</keyword>
<dbReference type="EMBL" id="CP001349">
    <property type="protein sequence ID" value="ACL56581.1"/>
    <property type="molecule type" value="Genomic_DNA"/>
</dbReference>
<feature type="domain" description="DUF1206" evidence="2">
    <location>
        <begin position="99"/>
        <end position="168"/>
    </location>
</feature>
<feature type="transmembrane region" description="Helical" evidence="1">
    <location>
        <begin position="193"/>
        <end position="214"/>
    </location>
</feature>
<name>B8IPT1_METNO</name>
<dbReference type="RefSeq" id="WP_015928276.1">
    <property type="nucleotide sequence ID" value="NC_011894.1"/>
</dbReference>
<evidence type="ECO:0000259" key="2">
    <source>
        <dbReference type="Pfam" id="PF06724"/>
    </source>
</evidence>
<dbReference type="Pfam" id="PF06724">
    <property type="entry name" value="DUF1206"/>
    <property type="match status" value="3"/>
</dbReference>
<feature type="transmembrane region" description="Helical" evidence="1">
    <location>
        <begin position="143"/>
        <end position="164"/>
    </location>
</feature>
<accession>B8IPT1</accession>
<sequence>MRRLETRTLELLARFGYAARGVVYCLVGGLAVLAAIGSGGQAGGSRSALATLLGQPFGRVWLGLIAAGLIGFAVWRVVEAATDADHLGRSYKALATRTGHMISGVIYGGLAVSAAQLALGRRRGGGDDQAAQDWTAWVLEKPLGQWAIGLVGLVVIGVGFAFLLKGWKGDVLQRLAPPAEVRRWAVPMGRLGFAARGVVFVLVGVFLVLAAIQSSSREAKGLGGALHVLQQQPYGWAILAVTALGLAAFGLFGLVQARYRHIDPPDASDAKAAIEKAVSGAASP</sequence>